<evidence type="ECO:0000313" key="1">
    <source>
        <dbReference type="EMBL" id="ALT68260.1"/>
    </source>
</evidence>
<dbReference type="EMBL" id="CP011266">
    <property type="protein sequence ID" value="ALT68260.1"/>
    <property type="molecule type" value="Genomic_DNA"/>
</dbReference>
<dbReference type="InterPro" id="IPR036511">
    <property type="entry name" value="TGT-like_sf"/>
</dbReference>
<dbReference type="RefSeq" id="WP_058738594.1">
    <property type="nucleotide sequence ID" value="NZ_CP011266.1"/>
</dbReference>
<dbReference type="GO" id="GO:0006400">
    <property type="term" value="P:tRNA modification"/>
    <property type="evidence" value="ECO:0007669"/>
    <property type="project" value="InterPro"/>
</dbReference>
<sequence>MKIKSIKVDNVDNSSRAITIKTSEKNIETPNRCIVTSEINKIKGMRIRADAPPGPLDVVNEDFPWQIYQAPLDYGSKVRKNISKINGLRNKIGTVRSTMNIPKNMLEDDEYKNILKLIYPKITQKDNIDAPFMTALMEIQLKSGADIIVIPEPYINSSYDDFVNNLKNAVKFLDDCDNEKPIMPIIDIKTNKDRFDNKLKYISEQHLNPKKDFGLLGISCRVYGSQFNLHTLRNMSDKFEKFWIHGFGAYRNQAKKTFYNPHAVTIWGIDTVGVTPQGRYIPGVTDVNNVNEKGEVKLRLYTEDSWGIHKGLQSFVENHLCDCDGCDYFRRTTNPNNLQNSLDVHEIIQSHNQIVNSRRNIQENDYLSLVKEKKDFKEYYLSSVGDI</sequence>
<dbReference type="GeneID" id="26735433"/>
<organism evidence="1 2">
    <name type="scientific">Methanobrevibacter millerae</name>
    <dbReference type="NCBI Taxonomy" id="230361"/>
    <lineage>
        <taxon>Archaea</taxon>
        <taxon>Methanobacteriati</taxon>
        <taxon>Methanobacteriota</taxon>
        <taxon>Methanomada group</taxon>
        <taxon>Methanobacteria</taxon>
        <taxon>Methanobacteriales</taxon>
        <taxon>Methanobacteriaceae</taxon>
        <taxon>Methanobrevibacter</taxon>
    </lineage>
</organism>
<evidence type="ECO:0000313" key="2">
    <source>
        <dbReference type="Proteomes" id="UP000067738"/>
    </source>
</evidence>
<dbReference type="AlphaFoldDB" id="A0A0U3CV69"/>
<reference evidence="1 2" key="1">
    <citation type="submission" date="2015-04" db="EMBL/GenBank/DDBJ databases">
        <title>The complete genome sequence of the rumen methanogen Methanobrevibacter millerae SM9.</title>
        <authorList>
            <person name="Leahy S.C."/>
            <person name="Kelly W.J."/>
            <person name="Pacheco D.M."/>
            <person name="Li D."/>
            <person name="Altermann E."/>
            <person name="Attwood G.T."/>
        </authorList>
    </citation>
    <scope>NUCLEOTIDE SEQUENCE [LARGE SCALE GENOMIC DNA]</scope>
    <source>
        <strain evidence="1 2">SM9</strain>
    </source>
</reference>
<dbReference type="KEGG" id="mmil:sm9_0458"/>
<dbReference type="Gene3D" id="3.20.20.105">
    <property type="entry name" value="Queuine tRNA-ribosyltransferase-like"/>
    <property type="match status" value="1"/>
</dbReference>
<dbReference type="PATRIC" id="fig|230361.4.peg.472"/>
<dbReference type="Proteomes" id="UP000067738">
    <property type="component" value="Chromosome"/>
</dbReference>
<proteinExistence type="predicted"/>
<keyword evidence="2" id="KW-1185">Reference proteome</keyword>
<protein>
    <recommendedName>
        <fullName evidence="3">tRNA-guanine family transglycosylase</fullName>
    </recommendedName>
</protein>
<accession>A0A0U3CV69</accession>
<evidence type="ECO:0008006" key="3">
    <source>
        <dbReference type="Google" id="ProtNLM"/>
    </source>
</evidence>
<gene>
    <name evidence="1" type="ORF">sm9_0458</name>
</gene>
<name>A0A0U3CV69_9EURY</name>